<dbReference type="RefSeq" id="XP_019056082.1">
    <property type="nucleotide sequence ID" value="XM_019200537.1"/>
</dbReference>
<evidence type="ECO:0000313" key="2">
    <source>
        <dbReference type="Proteomes" id="UP000189703"/>
    </source>
</evidence>
<sequence>MAIPDPSPGNAILVPDMNIFFYFFGQECPPHFRRTGRTPLPSSIGKAEQRAGNYHHLPSPNRGPNLPPARSAPTHFWDRSTSLLPLTVFHTRQSEKQQKKGKFSNKDRSLLQVVPMQGPSTLASIQVIGGLVIVIMLPLVSLTTQSASYVFTHFEISESTGITSSVYCSHSICSC</sequence>
<gene>
    <name evidence="3" type="primary">LOC104585681</name>
</gene>
<dbReference type="Proteomes" id="UP000189703">
    <property type="component" value="Unplaced"/>
</dbReference>
<proteinExistence type="predicted"/>
<reference evidence="3" key="1">
    <citation type="submission" date="2025-08" db="UniProtKB">
        <authorList>
            <consortium name="RefSeq"/>
        </authorList>
    </citation>
    <scope>IDENTIFICATION</scope>
</reference>
<keyword evidence="2" id="KW-1185">Reference proteome</keyword>
<dbReference type="GeneID" id="104585681"/>
<protein>
    <submittedName>
        <fullName evidence="3">Uncharacterized protein LOC104585681 isoform X2</fullName>
    </submittedName>
</protein>
<name>A0A1U8QBW6_NELNU</name>
<accession>A0A1U8QBW6</accession>
<dbReference type="OrthoDB" id="3257095at2759"/>
<evidence type="ECO:0000313" key="3">
    <source>
        <dbReference type="RefSeq" id="XP_019056082.1"/>
    </source>
</evidence>
<evidence type="ECO:0000256" key="1">
    <source>
        <dbReference type="SAM" id="MobiDB-lite"/>
    </source>
</evidence>
<dbReference type="AlphaFoldDB" id="A0A1U8QBW6"/>
<feature type="region of interest" description="Disordered" evidence="1">
    <location>
        <begin position="52"/>
        <end position="72"/>
    </location>
</feature>
<organism evidence="2 3">
    <name type="scientific">Nelumbo nucifera</name>
    <name type="common">Sacred lotus</name>
    <dbReference type="NCBI Taxonomy" id="4432"/>
    <lineage>
        <taxon>Eukaryota</taxon>
        <taxon>Viridiplantae</taxon>
        <taxon>Streptophyta</taxon>
        <taxon>Embryophyta</taxon>
        <taxon>Tracheophyta</taxon>
        <taxon>Spermatophyta</taxon>
        <taxon>Magnoliopsida</taxon>
        <taxon>Proteales</taxon>
        <taxon>Nelumbonaceae</taxon>
        <taxon>Nelumbo</taxon>
    </lineage>
</organism>